<dbReference type="Pfam" id="PF13302">
    <property type="entry name" value="Acetyltransf_3"/>
    <property type="match status" value="1"/>
</dbReference>
<dbReference type="InterPro" id="IPR016181">
    <property type="entry name" value="Acyl_CoA_acyltransferase"/>
</dbReference>
<accession>A0A098S6P3</accession>
<dbReference type="GO" id="GO:0016747">
    <property type="term" value="F:acyltransferase activity, transferring groups other than amino-acyl groups"/>
    <property type="evidence" value="ECO:0007669"/>
    <property type="project" value="InterPro"/>
</dbReference>
<dbReference type="PANTHER" id="PTHR43792:SF8">
    <property type="entry name" value="[RIBOSOMAL PROTEIN US5]-ALANINE N-ACETYLTRANSFERASE"/>
    <property type="match status" value="1"/>
</dbReference>
<keyword evidence="6" id="KW-1185">Reference proteome</keyword>
<organism evidence="5 6">
    <name type="scientific">Phaeodactylibacter xiamenensis</name>
    <dbReference type="NCBI Taxonomy" id="1524460"/>
    <lineage>
        <taxon>Bacteria</taxon>
        <taxon>Pseudomonadati</taxon>
        <taxon>Bacteroidota</taxon>
        <taxon>Saprospiria</taxon>
        <taxon>Saprospirales</taxon>
        <taxon>Haliscomenobacteraceae</taxon>
        <taxon>Phaeodactylibacter</taxon>
    </lineage>
</organism>
<sequence length="192" mass="22561">MQARLLHIDTALLSQHVLVRRFQEGDGATLYELVEDNYSLLYDAFPRTLREISDPEHAEFFVRRRLSDWHLQKGYCFGIWHNQTTELIGLVRLFHIDWETPKGEVGYFIDREYMGQGLMTEALRIVQQFAFRQLVLEKLLLRTAMENVASQRLARKCGFRREGDLRGDFRKLSGELIDTMLFGLTRSEYLGI</sequence>
<dbReference type="STRING" id="1524460.IX84_10065"/>
<proteinExistence type="inferred from homology"/>
<comment type="caution">
    <text evidence="5">The sequence shown here is derived from an EMBL/GenBank/DDBJ whole genome shotgun (WGS) entry which is preliminary data.</text>
</comment>
<dbReference type="Gene3D" id="3.40.630.30">
    <property type="match status" value="1"/>
</dbReference>
<dbReference type="PROSITE" id="PS51186">
    <property type="entry name" value="GNAT"/>
    <property type="match status" value="1"/>
</dbReference>
<evidence type="ECO:0000313" key="5">
    <source>
        <dbReference type="EMBL" id="KGE88164.1"/>
    </source>
</evidence>
<name>A0A098S6P3_9BACT</name>
<dbReference type="RefSeq" id="WP_044219407.1">
    <property type="nucleotide sequence ID" value="NZ_JBKAGJ010000007.1"/>
</dbReference>
<dbReference type="PANTHER" id="PTHR43792">
    <property type="entry name" value="GNAT FAMILY, PUTATIVE (AFU_ORTHOLOGUE AFUA_3G00765)-RELATED-RELATED"/>
    <property type="match status" value="1"/>
</dbReference>
<gene>
    <name evidence="5" type="ORF">IX84_10065</name>
</gene>
<feature type="domain" description="N-acetyltransferase" evidence="4">
    <location>
        <begin position="28"/>
        <end position="183"/>
    </location>
</feature>
<evidence type="ECO:0000256" key="2">
    <source>
        <dbReference type="ARBA" id="ARBA00023315"/>
    </source>
</evidence>
<evidence type="ECO:0000313" key="6">
    <source>
        <dbReference type="Proteomes" id="UP000029736"/>
    </source>
</evidence>
<comment type="similarity">
    <text evidence="3">Belongs to the acetyltransferase family. RimJ subfamily.</text>
</comment>
<dbReference type="EMBL" id="JPOS01000020">
    <property type="protein sequence ID" value="KGE88164.1"/>
    <property type="molecule type" value="Genomic_DNA"/>
</dbReference>
<reference evidence="5 6" key="1">
    <citation type="journal article" date="2014" name="Int. J. Syst. Evol. Microbiol.">
        <title>Phaeodactylibacter xiamenensis gen. nov., sp. nov., a member of the family Saprospiraceae isolated from the marine alga Phaeodactylum tricornutum.</title>
        <authorList>
            <person name="Chen Z.Jr."/>
            <person name="Lei X."/>
            <person name="Lai Q."/>
            <person name="Li Y."/>
            <person name="Zhang B."/>
            <person name="Zhang J."/>
            <person name="Zhang H."/>
            <person name="Yang L."/>
            <person name="Zheng W."/>
            <person name="Tian Y."/>
            <person name="Yu Z."/>
            <person name="Xu H.Jr."/>
            <person name="Zheng T."/>
        </authorList>
    </citation>
    <scope>NUCLEOTIDE SEQUENCE [LARGE SCALE GENOMIC DNA]</scope>
    <source>
        <strain evidence="5 6">KD52</strain>
    </source>
</reference>
<keyword evidence="2" id="KW-0012">Acyltransferase</keyword>
<dbReference type="AlphaFoldDB" id="A0A098S6P3"/>
<evidence type="ECO:0000256" key="3">
    <source>
        <dbReference type="ARBA" id="ARBA00038502"/>
    </source>
</evidence>
<protein>
    <recommendedName>
        <fullName evidence="4">N-acetyltransferase domain-containing protein</fullName>
    </recommendedName>
</protein>
<dbReference type="Proteomes" id="UP000029736">
    <property type="component" value="Unassembled WGS sequence"/>
</dbReference>
<dbReference type="OrthoDB" id="9811523at2"/>
<dbReference type="InterPro" id="IPR051531">
    <property type="entry name" value="N-acetyltransferase"/>
</dbReference>
<dbReference type="SUPFAM" id="SSF55729">
    <property type="entry name" value="Acyl-CoA N-acyltransferases (Nat)"/>
    <property type="match status" value="1"/>
</dbReference>
<evidence type="ECO:0000256" key="1">
    <source>
        <dbReference type="ARBA" id="ARBA00022679"/>
    </source>
</evidence>
<evidence type="ECO:0000259" key="4">
    <source>
        <dbReference type="PROSITE" id="PS51186"/>
    </source>
</evidence>
<keyword evidence="1" id="KW-0808">Transferase</keyword>
<dbReference type="InterPro" id="IPR000182">
    <property type="entry name" value="GNAT_dom"/>
</dbReference>